<evidence type="ECO:0000313" key="1">
    <source>
        <dbReference type="EMBL" id="PHQ23912.1"/>
    </source>
</evidence>
<dbReference type="Proteomes" id="UP000229044">
    <property type="component" value="Unassembled WGS sequence"/>
</dbReference>
<accession>A0A2G1VB58</accession>
<reference evidence="1 2" key="1">
    <citation type="submission" date="2017-09" db="EMBL/GenBank/DDBJ databases">
        <title>The draft genome sequences of Marinobacter guineae M3B.</title>
        <authorList>
            <person name="Cao J."/>
        </authorList>
    </citation>
    <scope>NUCLEOTIDE SEQUENCE [LARGE SCALE GENOMIC DNA]</scope>
    <source>
        <strain evidence="1 2">M3B</strain>
    </source>
</reference>
<organism evidence="1 2">
    <name type="scientific">Marinobacter guineae</name>
    <dbReference type="NCBI Taxonomy" id="432303"/>
    <lineage>
        <taxon>Bacteria</taxon>
        <taxon>Pseudomonadati</taxon>
        <taxon>Pseudomonadota</taxon>
        <taxon>Gammaproteobacteria</taxon>
        <taxon>Pseudomonadales</taxon>
        <taxon>Marinobacteraceae</taxon>
        <taxon>Marinobacter</taxon>
    </lineage>
</organism>
<dbReference type="EMBL" id="NTFI01000007">
    <property type="protein sequence ID" value="PHQ23912.1"/>
    <property type="molecule type" value="Genomic_DNA"/>
</dbReference>
<dbReference type="AlphaFoldDB" id="A0A2G1VB58"/>
<sequence length="88" mass="9779">MADDSSLSLNDEFFEGTVNFVHSDSSMLIVDDYSFVLDRVIRFNDASWSREQVIQRIEPGNRVGLELGGVADDRSGARVVRSITVIGQ</sequence>
<evidence type="ECO:0008006" key="3">
    <source>
        <dbReference type="Google" id="ProtNLM"/>
    </source>
</evidence>
<dbReference type="RefSeq" id="WP_099619852.1">
    <property type="nucleotide sequence ID" value="NZ_KZ319343.1"/>
</dbReference>
<comment type="caution">
    <text evidence="1">The sequence shown here is derived from an EMBL/GenBank/DDBJ whole genome shotgun (WGS) entry which is preliminary data.</text>
</comment>
<protein>
    <recommendedName>
        <fullName evidence="3">DUF5666 domain-containing protein</fullName>
    </recommendedName>
</protein>
<name>A0A2G1VB58_9GAMM</name>
<keyword evidence="2" id="KW-1185">Reference proteome</keyword>
<gene>
    <name evidence="1" type="ORF">CLH62_19480</name>
</gene>
<dbReference type="OrthoDB" id="6371476at2"/>
<evidence type="ECO:0000313" key="2">
    <source>
        <dbReference type="Proteomes" id="UP000229044"/>
    </source>
</evidence>
<proteinExistence type="predicted"/>